<dbReference type="EMBL" id="FR687359">
    <property type="protein sequence ID" value="CBW74685.1"/>
    <property type="molecule type" value="Genomic_DNA"/>
</dbReference>
<dbReference type="GO" id="GO:0016787">
    <property type="term" value="F:hydrolase activity"/>
    <property type="evidence" value="ECO:0007669"/>
    <property type="project" value="UniProtKB-KW"/>
</dbReference>
<dbReference type="HOGENOM" id="CLU_2314956_0_0_4"/>
<evidence type="ECO:0000313" key="2">
    <source>
        <dbReference type="EMBL" id="CBW74685.1"/>
    </source>
</evidence>
<protein>
    <submittedName>
        <fullName evidence="2">Hydrolase (HAD superfamily)</fullName>
    </submittedName>
</protein>
<dbReference type="Proteomes" id="UP000007437">
    <property type="component" value="Chromosome"/>
</dbReference>
<sequence length="99" mass="10981">MARDPHRGNLTLHRDFRASEAGQAGTADLPVDRAVSHPHLPDIQLGEIAFIDDNQYNAQAADAIGWRGAHHMDAASTRQRLRQLGNWGCRSEPHKRPAI</sequence>
<gene>
    <name evidence="2" type="ordered locus">RBRH_02400</name>
</gene>
<keyword evidence="2" id="KW-0378">Hydrolase</keyword>
<dbReference type="KEGG" id="brh:RBRH_02400"/>
<evidence type="ECO:0000313" key="3">
    <source>
        <dbReference type="Proteomes" id="UP000007437"/>
    </source>
</evidence>
<reference evidence="2 3" key="1">
    <citation type="journal article" date="2011" name="J. Bacteriol.">
        <title>Complete genome sequence of Burkholderia rhizoxinica, an endosymbiont of Rhizopus microsporus.</title>
        <authorList>
            <person name="Lackner G."/>
            <person name="Moebius N."/>
            <person name="Partida-Martinez L."/>
            <person name="Hertweck C."/>
        </authorList>
    </citation>
    <scope>NUCLEOTIDE SEQUENCE [LARGE SCALE GENOMIC DNA]</scope>
    <source>
        <strain evidence="3">DSM 19002 / CIP 109453 / HKI 454</strain>
    </source>
</reference>
<dbReference type="InterPro" id="IPR023214">
    <property type="entry name" value="HAD_sf"/>
</dbReference>
<evidence type="ECO:0000256" key="1">
    <source>
        <dbReference type="SAM" id="MobiDB-lite"/>
    </source>
</evidence>
<organism evidence="2 3">
    <name type="scientific">Mycetohabitans rhizoxinica (strain DSM 19002 / CIP 109453 / HKI 454)</name>
    <name type="common">Paraburkholderia rhizoxinica</name>
    <dbReference type="NCBI Taxonomy" id="882378"/>
    <lineage>
        <taxon>Bacteria</taxon>
        <taxon>Pseudomonadati</taxon>
        <taxon>Pseudomonadota</taxon>
        <taxon>Betaproteobacteria</taxon>
        <taxon>Burkholderiales</taxon>
        <taxon>Burkholderiaceae</taxon>
        <taxon>Mycetohabitans</taxon>
    </lineage>
</organism>
<name>E5AQ03_MYCRK</name>
<accession>E5AQ03</accession>
<dbReference type="AlphaFoldDB" id="E5AQ03"/>
<dbReference type="STRING" id="882378.RBRH_02400"/>
<dbReference type="Gene3D" id="3.40.50.1000">
    <property type="entry name" value="HAD superfamily/HAD-like"/>
    <property type="match status" value="1"/>
</dbReference>
<feature type="compositionally biased region" description="Basic and acidic residues" evidence="1">
    <location>
        <begin position="1"/>
        <end position="18"/>
    </location>
</feature>
<feature type="region of interest" description="Disordered" evidence="1">
    <location>
        <begin position="1"/>
        <end position="27"/>
    </location>
</feature>
<proteinExistence type="predicted"/>